<gene>
    <name evidence="1" type="ORF">E2C01_028744</name>
</gene>
<dbReference type="Proteomes" id="UP000324222">
    <property type="component" value="Unassembled WGS sequence"/>
</dbReference>
<accession>A0A5B7EMB8</accession>
<evidence type="ECO:0000313" key="2">
    <source>
        <dbReference type="Proteomes" id="UP000324222"/>
    </source>
</evidence>
<sequence>MWKTELLNVPQTLTFRDLGMTSCLSSPSSFSVTRSCLSISSIWFTSLYIVSNSISYSLSS</sequence>
<proteinExistence type="predicted"/>
<dbReference type="AlphaFoldDB" id="A0A5B7EMB8"/>
<name>A0A5B7EMB8_PORTR</name>
<comment type="caution">
    <text evidence="1">The sequence shown here is derived from an EMBL/GenBank/DDBJ whole genome shotgun (WGS) entry which is preliminary data.</text>
</comment>
<dbReference type="EMBL" id="VSRR010003247">
    <property type="protein sequence ID" value="MPC35322.1"/>
    <property type="molecule type" value="Genomic_DNA"/>
</dbReference>
<organism evidence="1 2">
    <name type="scientific">Portunus trituberculatus</name>
    <name type="common">Swimming crab</name>
    <name type="synonym">Neptunus trituberculatus</name>
    <dbReference type="NCBI Taxonomy" id="210409"/>
    <lineage>
        <taxon>Eukaryota</taxon>
        <taxon>Metazoa</taxon>
        <taxon>Ecdysozoa</taxon>
        <taxon>Arthropoda</taxon>
        <taxon>Crustacea</taxon>
        <taxon>Multicrustacea</taxon>
        <taxon>Malacostraca</taxon>
        <taxon>Eumalacostraca</taxon>
        <taxon>Eucarida</taxon>
        <taxon>Decapoda</taxon>
        <taxon>Pleocyemata</taxon>
        <taxon>Brachyura</taxon>
        <taxon>Eubrachyura</taxon>
        <taxon>Portunoidea</taxon>
        <taxon>Portunidae</taxon>
        <taxon>Portuninae</taxon>
        <taxon>Portunus</taxon>
    </lineage>
</organism>
<protein>
    <submittedName>
        <fullName evidence="1">Uncharacterized protein</fullName>
    </submittedName>
</protein>
<keyword evidence="2" id="KW-1185">Reference proteome</keyword>
<evidence type="ECO:0000313" key="1">
    <source>
        <dbReference type="EMBL" id="MPC35322.1"/>
    </source>
</evidence>
<reference evidence="1 2" key="1">
    <citation type="submission" date="2019-05" db="EMBL/GenBank/DDBJ databases">
        <title>Another draft genome of Portunus trituberculatus and its Hox gene families provides insights of decapod evolution.</title>
        <authorList>
            <person name="Jeong J.-H."/>
            <person name="Song I."/>
            <person name="Kim S."/>
            <person name="Choi T."/>
            <person name="Kim D."/>
            <person name="Ryu S."/>
            <person name="Kim W."/>
        </authorList>
    </citation>
    <scope>NUCLEOTIDE SEQUENCE [LARGE SCALE GENOMIC DNA]</scope>
    <source>
        <tissue evidence="1">Muscle</tissue>
    </source>
</reference>